<keyword evidence="4" id="KW-0645">Protease</keyword>
<sequence>MKKFYELKKVNEEETELLIYGDITSLKFEESDVGSYDFAKELEAVDTNLKVRINSYGGEVREGLAIYNMLQNFKHKVTTVCDGFACSSASVIFMAGSERLMNKGSLLLIHNAWSYATGDANELRKQADDLEKITQPSVDIYTSITGLPEITIKEMMDEETWITSDEALEMHFATGIIEDGAKQSMKETMLNHLVVENKRLNKEIKAQKALETKQVEIEKPLDKWQEYFNK</sequence>
<keyword evidence="2" id="KW-0963">Cytoplasm</keyword>
<evidence type="ECO:0000256" key="1">
    <source>
        <dbReference type="ARBA" id="ARBA00007039"/>
    </source>
</evidence>
<dbReference type="InterPro" id="IPR001907">
    <property type="entry name" value="ClpP"/>
</dbReference>
<comment type="similarity">
    <text evidence="1">Belongs to the peptidase S14 family.</text>
</comment>
<keyword evidence="3" id="KW-0378">Hydrolase</keyword>
<protein>
    <submittedName>
        <fullName evidence="4">ATP dependent Clp protease</fullName>
    </submittedName>
</protein>
<dbReference type="CDD" id="cd07016">
    <property type="entry name" value="S14_ClpP_1"/>
    <property type="match status" value="1"/>
</dbReference>
<dbReference type="GO" id="GO:0004176">
    <property type="term" value="F:ATP-dependent peptidase activity"/>
    <property type="evidence" value="ECO:0007669"/>
    <property type="project" value="InterPro"/>
</dbReference>
<dbReference type="EMBL" id="BK014825">
    <property type="protein sequence ID" value="DAD77418.1"/>
    <property type="molecule type" value="Genomic_DNA"/>
</dbReference>
<dbReference type="Gene3D" id="3.90.226.10">
    <property type="entry name" value="2-enoyl-CoA Hydratase, Chain A, domain 1"/>
    <property type="match status" value="1"/>
</dbReference>
<organism evidence="4">
    <name type="scientific">Siphoviridae sp. ctulf7</name>
    <dbReference type="NCBI Taxonomy" id="2826505"/>
    <lineage>
        <taxon>Viruses</taxon>
        <taxon>Duplodnaviria</taxon>
        <taxon>Heunggongvirae</taxon>
        <taxon>Uroviricota</taxon>
        <taxon>Caudoviricetes</taxon>
    </lineage>
</organism>
<evidence type="ECO:0000256" key="2">
    <source>
        <dbReference type="ARBA" id="ARBA00022490"/>
    </source>
</evidence>
<evidence type="ECO:0000256" key="3">
    <source>
        <dbReference type="ARBA" id="ARBA00022801"/>
    </source>
</evidence>
<dbReference type="PANTHER" id="PTHR10381">
    <property type="entry name" value="ATP-DEPENDENT CLP PROTEASE PROTEOLYTIC SUBUNIT"/>
    <property type="match status" value="1"/>
</dbReference>
<dbReference type="InterPro" id="IPR023562">
    <property type="entry name" value="ClpP/TepA"/>
</dbReference>
<dbReference type="GO" id="GO:0006515">
    <property type="term" value="P:protein quality control for misfolded or incompletely synthesized proteins"/>
    <property type="evidence" value="ECO:0007669"/>
    <property type="project" value="TreeGrafter"/>
</dbReference>
<proteinExistence type="inferred from homology"/>
<reference evidence="4" key="1">
    <citation type="journal article" date="2021" name="Proc. Natl. Acad. Sci. U.S.A.">
        <title>A Catalog of Tens of Thousands of Viruses from Human Metagenomes Reveals Hidden Associations with Chronic Diseases.</title>
        <authorList>
            <person name="Tisza M.J."/>
            <person name="Buck C.B."/>
        </authorList>
    </citation>
    <scope>NUCLEOTIDE SEQUENCE</scope>
    <source>
        <strain evidence="4">Ctulf7</strain>
    </source>
</reference>
<dbReference type="PRINTS" id="PR00127">
    <property type="entry name" value="CLPPROTEASEP"/>
</dbReference>
<name>A0A8S5M5B6_9CAUD</name>
<dbReference type="InterPro" id="IPR029045">
    <property type="entry name" value="ClpP/crotonase-like_dom_sf"/>
</dbReference>
<dbReference type="PANTHER" id="PTHR10381:SF70">
    <property type="entry name" value="ATP-DEPENDENT CLP PROTEASE PROTEOLYTIC SUBUNIT"/>
    <property type="match status" value="1"/>
</dbReference>
<dbReference type="Pfam" id="PF00574">
    <property type="entry name" value="CLP_protease"/>
    <property type="match status" value="1"/>
</dbReference>
<dbReference type="GO" id="GO:0051117">
    <property type="term" value="F:ATPase binding"/>
    <property type="evidence" value="ECO:0007669"/>
    <property type="project" value="TreeGrafter"/>
</dbReference>
<dbReference type="SUPFAM" id="SSF52096">
    <property type="entry name" value="ClpP/crotonase"/>
    <property type="match status" value="1"/>
</dbReference>
<dbReference type="NCBIfam" id="NF045542">
    <property type="entry name" value="Clp_rel_HeadMat"/>
    <property type="match status" value="1"/>
</dbReference>
<dbReference type="GO" id="GO:0004252">
    <property type="term" value="F:serine-type endopeptidase activity"/>
    <property type="evidence" value="ECO:0007669"/>
    <property type="project" value="InterPro"/>
</dbReference>
<dbReference type="GO" id="GO:0009368">
    <property type="term" value="C:endopeptidase Clp complex"/>
    <property type="evidence" value="ECO:0007669"/>
    <property type="project" value="TreeGrafter"/>
</dbReference>
<accession>A0A8S5M5B6</accession>
<evidence type="ECO:0000313" key="4">
    <source>
        <dbReference type="EMBL" id="DAD77418.1"/>
    </source>
</evidence>